<dbReference type="InterPro" id="IPR052524">
    <property type="entry name" value="MFS_Cyanate_Porter"/>
</dbReference>
<feature type="transmembrane region" description="Helical" evidence="1">
    <location>
        <begin position="145"/>
        <end position="170"/>
    </location>
</feature>
<evidence type="ECO:0000256" key="1">
    <source>
        <dbReference type="SAM" id="Phobius"/>
    </source>
</evidence>
<feature type="domain" description="Major facilitator superfamily (MFS) profile" evidence="2">
    <location>
        <begin position="21"/>
        <end position="403"/>
    </location>
</feature>
<keyword evidence="1" id="KW-0812">Transmembrane</keyword>
<feature type="transmembrane region" description="Helical" evidence="1">
    <location>
        <begin position="176"/>
        <end position="196"/>
    </location>
</feature>
<dbReference type="RefSeq" id="WP_006825692.1">
    <property type="nucleotide sequence ID" value="NZ_AOIL01000032.1"/>
</dbReference>
<dbReference type="PROSITE" id="PS50850">
    <property type="entry name" value="MFS"/>
    <property type="match status" value="1"/>
</dbReference>
<evidence type="ECO:0000313" key="4">
    <source>
        <dbReference type="Proteomes" id="UP000011648"/>
    </source>
</evidence>
<dbReference type="PATRIC" id="fig|1230458.4.peg.1941"/>
<feature type="transmembrane region" description="Helical" evidence="1">
    <location>
        <begin position="290"/>
        <end position="308"/>
    </location>
</feature>
<dbReference type="AlphaFoldDB" id="M0A1P1"/>
<feature type="transmembrane region" description="Helical" evidence="1">
    <location>
        <begin position="23"/>
        <end position="44"/>
    </location>
</feature>
<keyword evidence="1" id="KW-0472">Membrane</keyword>
<organism evidence="3 4">
    <name type="scientific">Natrialba taiwanensis DSM 12281</name>
    <dbReference type="NCBI Taxonomy" id="1230458"/>
    <lineage>
        <taxon>Archaea</taxon>
        <taxon>Methanobacteriati</taxon>
        <taxon>Methanobacteriota</taxon>
        <taxon>Stenosarchaea group</taxon>
        <taxon>Halobacteria</taxon>
        <taxon>Halobacteriales</taxon>
        <taxon>Natrialbaceae</taxon>
        <taxon>Natrialba</taxon>
    </lineage>
</organism>
<dbReference type="Proteomes" id="UP000011648">
    <property type="component" value="Unassembled WGS sequence"/>
</dbReference>
<sequence length="406" mass="42962">MVKTDHSEWNQTSIVARLISREALLLVGIVLVGLNLRLAVTSVSPVLGQIRTSLGLSYATVSLLTTIPTLCIGIFAFAAPRIARRLGRERAILWATILTGGATVGRLLGGYVFVLFGTTIAIGVGIGIIQTLLPELVSEYFPDRAAFATGLYTASLVGGAGLASGLTVPIETLTGSWQAALAMWAVPAAAAVLVWLPVTHETQSFSDHERENSSHGIPWRQPWAWALTLLVMVIVFMYFVELTWIVPYYTGLGWSAKRAGYLLTVSIGGQVVGALVISGLADRLHDRRPALVVLSGLSIVGLAAVALVPRLSPWLWVVIMGLGVGGASVLSLTLPIDYAPNADAAGRLSAMVIGIGYSIGAFGPFITGWLRGLFGGYRLTFLGFAGLGVLMLVLSVMLKPGRTIEA</sequence>
<accession>M0A1P1</accession>
<evidence type="ECO:0000259" key="2">
    <source>
        <dbReference type="PROSITE" id="PS50850"/>
    </source>
</evidence>
<comment type="caution">
    <text evidence="3">The sequence shown here is derived from an EMBL/GenBank/DDBJ whole genome shotgun (WGS) entry which is preliminary data.</text>
</comment>
<dbReference type="Gene3D" id="1.20.1250.20">
    <property type="entry name" value="MFS general substrate transporter like domains"/>
    <property type="match status" value="2"/>
</dbReference>
<reference evidence="3 4" key="1">
    <citation type="journal article" date="2014" name="PLoS Genet.">
        <title>Phylogenetically driven sequencing of extremely halophilic archaea reveals strategies for static and dynamic osmo-response.</title>
        <authorList>
            <person name="Becker E.A."/>
            <person name="Seitzer P.M."/>
            <person name="Tritt A."/>
            <person name="Larsen D."/>
            <person name="Krusor M."/>
            <person name="Yao A.I."/>
            <person name="Wu D."/>
            <person name="Madern D."/>
            <person name="Eisen J.A."/>
            <person name="Darling A.E."/>
            <person name="Facciotti M.T."/>
        </authorList>
    </citation>
    <scope>NUCLEOTIDE SEQUENCE [LARGE SCALE GENOMIC DNA]</scope>
    <source>
        <strain evidence="3 4">DSM 12281</strain>
    </source>
</reference>
<feature type="transmembrane region" description="Helical" evidence="1">
    <location>
        <begin position="223"/>
        <end position="247"/>
    </location>
</feature>
<dbReference type="Pfam" id="PF07690">
    <property type="entry name" value="MFS_1"/>
    <property type="match status" value="1"/>
</dbReference>
<protein>
    <submittedName>
        <fullName evidence="3">Cyanate transport protein cynX</fullName>
    </submittedName>
</protein>
<keyword evidence="1" id="KW-1133">Transmembrane helix</keyword>
<feature type="transmembrane region" description="Helical" evidence="1">
    <location>
        <begin position="348"/>
        <end position="370"/>
    </location>
</feature>
<dbReference type="PANTHER" id="PTHR23523:SF1">
    <property type="entry name" value="CYANATE TRANSPORT PROTEIN CYNX"/>
    <property type="match status" value="1"/>
</dbReference>
<feature type="transmembrane region" description="Helical" evidence="1">
    <location>
        <begin position="376"/>
        <end position="398"/>
    </location>
</feature>
<keyword evidence="4" id="KW-1185">Reference proteome</keyword>
<feature type="transmembrane region" description="Helical" evidence="1">
    <location>
        <begin position="259"/>
        <end position="278"/>
    </location>
</feature>
<proteinExistence type="predicted"/>
<gene>
    <name evidence="3" type="ORF">C484_09666</name>
</gene>
<dbReference type="InterPro" id="IPR020846">
    <property type="entry name" value="MFS_dom"/>
</dbReference>
<dbReference type="SUPFAM" id="SSF103473">
    <property type="entry name" value="MFS general substrate transporter"/>
    <property type="match status" value="1"/>
</dbReference>
<feature type="transmembrane region" description="Helical" evidence="1">
    <location>
        <begin position="314"/>
        <end position="336"/>
    </location>
</feature>
<dbReference type="InterPro" id="IPR036259">
    <property type="entry name" value="MFS_trans_sf"/>
</dbReference>
<feature type="transmembrane region" description="Helical" evidence="1">
    <location>
        <begin position="56"/>
        <end position="79"/>
    </location>
</feature>
<name>M0A1P1_9EURY</name>
<dbReference type="InterPro" id="IPR011701">
    <property type="entry name" value="MFS"/>
</dbReference>
<dbReference type="GO" id="GO:0022857">
    <property type="term" value="F:transmembrane transporter activity"/>
    <property type="evidence" value="ECO:0007669"/>
    <property type="project" value="InterPro"/>
</dbReference>
<dbReference type="PANTHER" id="PTHR23523">
    <property type="match status" value="1"/>
</dbReference>
<feature type="transmembrane region" description="Helical" evidence="1">
    <location>
        <begin position="114"/>
        <end position="133"/>
    </location>
</feature>
<evidence type="ECO:0000313" key="3">
    <source>
        <dbReference type="EMBL" id="ELY92246.1"/>
    </source>
</evidence>
<dbReference type="OrthoDB" id="201321at2157"/>
<dbReference type="EMBL" id="AOIL01000032">
    <property type="protein sequence ID" value="ELY92246.1"/>
    <property type="molecule type" value="Genomic_DNA"/>
</dbReference>